<sequence>MATDTAIRRSNKMAETPGTRHWIAQAKSFFERYARELFRNKTVLFWSIAFPVGFYLLTITVFVPVEEIPANERPYIFAATAISYGTFGAIIVCLSSFGQQLAADLEADRYKQFRALPIAPTADMAGRMLAGLLLATVSFLAVVVVSLGTGASYTLRSIASVPIAMLAFVGFAVIWMVLAMAVASAITDERYAALLTVAVALLAYMLTGYNGTDPGSYTGPDVLLNYLPNTLPSRVLVYQFVDAPASSLAPPALPSTIWSVGTLTLYTALALGVGIVVVRTRIYGTGVLA</sequence>
<evidence type="ECO:0000256" key="3">
    <source>
        <dbReference type="ARBA" id="ARBA00022989"/>
    </source>
</evidence>
<evidence type="ECO:0000256" key="4">
    <source>
        <dbReference type="ARBA" id="ARBA00023136"/>
    </source>
</evidence>
<proteinExistence type="predicted"/>
<feature type="transmembrane region" description="Helical" evidence="5">
    <location>
        <begin position="257"/>
        <end position="278"/>
    </location>
</feature>
<evidence type="ECO:0000313" key="7">
    <source>
        <dbReference type="EMBL" id="QCC52502.1"/>
    </source>
</evidence>
<feature type="transmembrane region" description="Helical" evidence="5">
    <location>
        <begin position="191"/>
        <end position="209"/>
    </location>
</feature>
<accession>A0A4D6HHK6</accession>
<dbReference type="EMBL" id="CP031310">
    <property type="protein sequence ID" value="QCC52502.1"/>
    <property type="molecule type" value="Genomic_DNA"/>
</dbReference>
<dbReference type="InterPro" id="IPR013525">
    <property type="entry name" value="ABC2_TM"/>
</dbReference>
<dbReference type="GO" id="GO:0140359">
    <property type="term" value="F:ABC-type transporter activity"/>
    <property type="evidence" value="ECO:0007669"/>
    <property type="project" value="InterPro"/>
</dbReference>
<evidence type="ECO:0000313" key="8">
    <source>
        <dbReference type="Proteomes" id="UP000296706"/>
    </source>
</evidence>
<comment type="subcellular location">
    <subcellularLocation>
        <location evidence="1">Membrane</location>
        <topology evidence="1">Multi-pass membrane protein</topology>
    </subcellularLocation>
</comment>
<evidence type="ECO:0000256" key="2">
    <source>
        <dbReference type="ARBA" id="ARBA00022692"/>
    </source>
</evidence>
<dbReference type="KEGG" id="hsn:DV733_15240"/>
<dbReference type="Proteomes" id="UP000296706">
    <property type="component" value="Chromosome"/>
</dbReference>
<evidence type="ECO:0000259" key="6">
    <source>
        <dbReference type="Pfam" id="PF01061"/>
    </source>
</evidence>
<evidence type="ECO:0000256" key="5">
    <source>
        <dbReference type="SAM" id="Phobius"/>
    </source>
</evidence>
<keyword evidence="4 5" id="KW-0472">Membrane</keyword>
<reference evidence="7 8" key="1">
    <citation type="journal article" date="2019" name="Nat. Commun.">
        <title>A new type of DNA phosphorothioation-based antiviral system in archaea.</title>
        <authorList>
            <person name="Xiong L."/>
            <person name="Liu S."/>
            <person name="Chen S."/>
            <person name="Xiao Y."/>
            <person name="Zhu B."/>
            <person name="Gao Y."/>
            <person name="Zhang Y."/>
            <person name="Chen B."/>
            <person name="Luo J."/>
            <person name="Deng Z."/>
            <person name="Chen X."/>
            <person name="Wang L."/>
            <person name="Chen S."/>
        </authorList>
    </citation>
    <scope>NUCLEOTIDE SEQUENCE [LARGE SCALE GENOMIC DNA]</scope>
    <source>
        <strain evidence="7 8">CBA1105</strain>
    </source>
</reference>
<dbReference type="STRING" id="1457250.GCA_000755225_01922"/>
<feature type="transmembrane region" description="Helical" evidence="5">
    <location>
        <begin position="159"/>
        <end position="179"/>
    </location>
</feature>
<dbReference type="Pfam" id="PF01061">
    <property type="entry name" value="ABC2_membrane"/>
    <property type="match status" value="1"/>
</dbReference>
<gene>
    <name evidence="7" type="ORF">DV733_15240</name>
</gene>
<dbReference type="AlphaFoldDB" id="A0A4D6HHK6"/>
<feature type="transmembrane region" description="Helical" evidence="5">
    <location>
        <begin position="75"/>
        <end position="103"/>
    </location>
</feature>
<feature type="transmembrane region" description="Helical" evidence="5">
    <location>
        <begin position="43"/>
        <end position="63"/>
    </location>
</feature>
<name>A0A4D6HHK6_9EURY</name>
<keyword evidence="2 5" id="KW-0812">Transmembrane</keyword>
<dbReference type="GO" id="GO:0016020">
    <property type="term" value="C:membrane"/>
    <property type="evidence" value="ECO:0007669"/>
    <property type="project" value="UniProtKB-SubCell"/>
</dbReference>
<keyword evidence="3 5" id="KW-1133">Transmembrane helix</keyword>
<feature type="domain" description="ABC-2 type transporter transmembrane" evidence="6">
    <location>
        <begin position="25"/>
        <end position="209"/>
    </location>
</feature>
<organism evidence="7 8">
    <name type="scientific">Halapricum salinum</name>
    <dbReference type="NCBI Taxonomy" id="1457250"/>
    <lineage>
        <taxon>Archaea</taxon>
        <taxon>Methanobacteriati</taxon>
        <taxon>Methanobacteriota</taxon>
        <taxon>Stenosarchaea group</taxon>
        <taxon>Halobacteria</taxon>
        <taxon>Halobacteriales</taxon>
        <taxon>Haloarculaceae</taxon>
        <taxon>Halapricum</taxon>
    </lineage>
</organism>
<evidence type="ECO:0000256" key="1">
    <source>
        <dbReference type="ARBA" id="ARBA00004141"/>
    </source>
</evidence>
<protein>
    <submittedName>
        <fullName evidence="7">ABC transporter permease</fullName>
    </submittedName>
</protein>
<feature type="transmembrane region" description="Helical" evidence="5">
    <location>
        <begin position="124"/>
        <end position="147"/>
    </location>
</feature>
<keyword evidence="8" id="KW-1185">Reference proteome</keyword>